<keyword evidence="1" id="KW-0812">Transmembrane</keyword>
<proteinExistence type="predicted"/>
<accession>A0ABT9FTE9</accession>
<feature type="transmembrane region" description="Helical" evidence="1">
    <location>
        <begin position="12"/>
        <end position="33"/>
    </location>
</feature>
<keyword evidence="1" id="KW-0472">Membrane</keyword>
<keyword evidence="3" id="KW-1185">Reference proteome</keyword>
<protein>
    <submittedName>
        <fullName evidence="2">Sporulation protein YjcZ</fullName>
    </submittedName>
</protein>
<dbReference type="EMBL" id="JAPCKK010000017">
    <property type="protein sequence ID" value="MDP4098013.1"/>
    <property type="molecule type" value="Genomic_DNA"/>
</dbReference>
<evidence type="ECO:0000313" key="2">
    <source>
        <dbReference type="EMBL" id="MDP4098013.1"/>
    </source>
</evidence>
<keyword evidence="1" id="KW-1133">Transmembrane helix</keyword>
<gene>
    <name evidence="2" type="ORF">OIN60_14735</name>
</gene>
<dbReference type="Proteomes" id="UP001241848">
    <property type="component" value="Unassembled WGS sequence"/>
</dbReference>
<sequence length="34" mass="3711">MSAVSRGCGGLWTSTGVILVLFILLVIISRTFWL</sequence>
<comment type="caution">
    <text evidence="2">The sequence shown here is derived from an EMBL/GenBank/DDBJ whole genome shotgun (WGS) entry which is preliminary data.</text>
</comment>
<name>A0ABT9FTE9_9BACL</name>
<reference evidence="2 3" key="1">
    <citation type="submission" date="2022-10" db="EMBL/GenBank/DDBJ databases">
        <title>Paenibacillus description and whole genome data of maize root bacterial community.</title>
        <authorList>
            <person name="Marton D."/>
            <person name="Farkas M."/>
            <person name="Cserhati M."/>
        </authorList>
    </citation>
    <scope>NUCLEOTIDE SEQUENCE [LARGE SCALE GENOMIC DNA]</scope>
    <source>
        <strain evidence="2 3">P96</strain>
    </source>
</reference>
<organism evidence="2 3">
    <name type="scientific">Paenibacillus zeirhizosphaerae</name>
    <dbReference type="NCBI Taxonomy" id="2987519"/>
    <lineage>
        <taxon>Bacteria</taxon>
        <taxon>Bacillati</taxon>
        <taxon>Bacillota</taxon>
        <taxon>Bacilli</taxon>
        <taxon>Bacillales</taxon>
        <taxon>Paenibacillaceae</taxon>
        <taxon>Paenibacillus</taxon>
    </lineage>
</organism>
<evidence type="ECO:0000313" key="3">
    <source>
        <dbReference type="Proteomes" id="UP001241848"/>
    </source>
</evidence>
<evidence type="ECO:0000256" key="1">
    <source>
        <dbReference type="SAM" id="Phobius"/>
    </source>
</evidence>
<dbReference type="RefSeq" id="WP_305755634.1">
    <property type="nucleotide sequence ID" value="NZ_JAPCKK010000017.1"/>
</dbReference>